<dbReference type="Proteomes" id="UP000831390">
    <property type="component" value="Chromosome"/>
</dbReference>
<proteinExistence type="predicted"/>
<feature type="transmembrane region" description="Helical" evidence="1">
    <location>
        <begin position="40"/>
        <end position="59"/>
    </location>
</feature>
<feature type="transmembrane region" description="Helical" evidence="1">
    <location>
        <begin position="155"/>
        <end position="178"/>
    </location>
</feature>
<sequence>MTFDAAFWLIAIGNVSRVLLLLTGLLGLVRWRQLPRGLRYLVAVAWFGLLVEGTSELMHGHVSNLVLIPLDASGELWLLSLVYAWALGSARFARWQPWWVGAFVLYAGVSGLTTPEAKFKTGVLVLESLLLLLLAMLYFRKLLNELRVPRLTQDPMFWVSTGLVLYSLGKLLISLFSNYMLEHYSRELNLWVWTIHAVLIAGLYCCYFRALWMRPQK</sequence>
<keyword evidence="3" id="KW-1185">Reference proteome</keyword>
<evidence type="ECO:0000313" key="2">
    <source>
        <dbReference type="EMBL" id="UOE32122.1"/>
    </source>
</evidence>
<protein>
    <submittedName>
        <fullName evidence="2">Uncharacterized protein</fullName>
    </submittedName>
</protein>
<reference evidence="2 3" key="1">
    <citation type="submission" date="2022-03" db="EMBL/GenBank/DDBJ databases">
        <title>Hymenobactersp. isolated from the air.</title>
        <authorList>
            <person name="Won M."/>
            <person name="Kwon S.-W."/>
        </authorList>
    </citation>
    <scope>NUCLEOTIDE SEQUENCE [LARGE SCALE GENOMIC DNA]</scope>
    <source>
        <strain evidence="2 3">KACC 22596</strain>
    </source>
</reference>
<accession>A0ABY4AZ00</accession>
<feature type="transmembrane region" description="Helical" evidence="1">
    <location>
        <begin position="6"/>
        <end position="28"/>
    </location>
</feature>
<feature type="transmembrane region" description="Helical" evidence="1">
    <location>
        <begin position="121"/>
        <end position="143"/>
    </location>
</feature>
<feature type="transmembrane region" description="Helical" evidence="1">
    <location>
        <begin position="98"/>
        <end position="115"/>
    </location>
</feature>
<feature type="transmembrane region" description="Helical" evidence="1">
    <location>
        <begin position="65"/>
        <end position="86"/>
    </location>
</feature>
<feature type="transmembrane region" description="Helical" evidence="1">
    <location>
        <begin position="190"/>
        <end position="212"/>
    </location>
</feature>
<organism evidence="2 3">
    <name type="scientific">Hymenobacter monticola</name>
    <dbReference type="NCBI Taxonomy" id="1705399"/>
    <lineage>
        <taxon>Bacteria</taxon>
        <taxon>Pseudomonadati</taxon>
        <taxon>Bacteroidota</taxon>
        <taxon>Cytophagia</taxon>
        <taxon>Cytophagales</taxon>
        <taxon>Hymenobacteraceae</taxon>
        <taxon>Hymenobacter</taxon>
    </lineage>
</organism>
<keyword evidence="1" id="KW-1133">Transmembrane helix</keyword>
<keyword evidence="1" id="KW-0812">Transmembrane</keyword>
<dbReference type="RefSeq" id="WP_243509567.1">
    <property type="nucleotide sequence ID" value="NZ_CP094534.1"/>
</dbReference>
<gene>
    <name evidence="2" type="ORF">MTP16_13390</name>
</gene>
<name>A0ABY4AZ00_9BACT</name>
<dbReference type="EMBL" id="CP094534">
    <property type="protein sequence ID" value="UOE32122.1"/>
    <property type="molecule type" value="Genomic_DNA"/>
</dbReference>
<evidence type="ECO:0000313" key="3">
    <source>
        <dbReference type="Proteomes" id="UP000831390"/>
    </source>
</evidence>
<evidence type="ECO:0000256" key="1">
    <source>
        <dbReference type="SAM" id="Phobius"/>
    </source>
</evidence>
<keyword evidence="1" id="KW-0472">Membrane</keyword>